<accession>A0A9X2G1Y8</accession>
<dbReference type="EMBL" id="JAMTCS010000008">
    <property type="protein sequence ID" value="MCP2265567.1"/>
    <property type="molecule type" value="Genomic_DNA"/>
</dbReference>
<dbReference type="Proteomes" id="UP001139493">
    <property type="component" value="Unassembled WGS sequence"/>
</dbReference>
<evidence type="ECO:0000313" key="4">
    <source>
        <dbReference type="EMBL" id="MCP2265567.1"/>
    </source>
</evidence>
<feature type="region of interest" description="Disordered" evidence="2">
    <location>
        <begin position="26"/>
        <end position="45"/>
    </location>
</feature>
<proteinExistence type="predicted"/>
<protein>
    <submittedName>
        <fullName evidence="4">Phage major capsid protein, HK97 family</fullName>
    </submittedName>
</protein>
<comment type="caution">
    <text evidence="4">The sequence shown here is derived from an EMBL/GenBank/DDBJ whole genome shotgun (WGS) entry which is preliminary data.</text>
</comment>
<reference evidence="4" key="1">
    <citation type="submission" date="2022-06" db="EMBL/GenBank/DDBJ databases">
        <title>Genomic Encyclopedia of Archaeal and Bacterial Type Strains, Phase II (KMG-II): from individual species to whole genera.</title>
        <authorList>
            <person name="Goeker M."/>
        </authorList>
    </citation>
    <scope>NUCLEOTIDE SEQUENCE</scope>
    <source>
        <strain evidence="4">DSM 26652</strain>
    </source>
</reference>
<evidence type="ECO:0000313" key="5">
    <source>
        <dbReference type="Proteomes" id="UP001139493"/>
    </source>
</evidence>
<dbReference type="NCBIfam" id="TIGR01554">
    <property type="entry name" value="major_cap_HK97"/>
    <property type="match status" value="1"/>
</dbReference>
<gene>
    <name evidence="4" type="ORF">APR03_002923</name>
</gene>
<comment type="subcellular location">
    <subcellularLocation>
        <location evidence="1">Virion</location>
    </subcellularLocation>
</comment>
<dbReference type="AlphaFoldDB" id="A0A9X2G1Y8"/>
<dbReference type="Gene3D" id="3.30.2400.10">
    <property type="entry name" value="Major capsid protein gp5"/>
    <property type="match status" value="1"/>
</dbReference>
<evidence type="ECO:0000259" key="3">
    <source>
        <dbReference type="Pfam" id="PF05065"/>
    </source>
</evidence>
<dbReference type="Pfam" id="PF05065">
    <property type="entry name" value="Phage_capsid"/>
    <property type="match status" value="1"/>
</dbReference>
<sequence length="411" mass="44174">MTSARLRTLLEERATAWSAVQDIQARRERAGYESTEEDGESYTRSLADVERLSNEIETEERAERMSAVMNAPAPGQGDTNPTGEDRSGDEGRYATAFTAFLRGGMEAVTPEDRGLMQSRYEARAGAAGTPSAGGYTVPPGFLARMVETVKAYGGVLSLAEVLNTATGNDLQWPSNDDTGNVGAIVGENTQVTEQDTTFGNVELGAYMYTSKIIRLSLQLLQDSAFDLDAFVARKFGERIGRAGAAHFAAGTGTNQPLGVNTGTNILTSGAATTAITYDNLVDLEHKIDPALRERARYLVHDDVVKTVRKLKDSQGRPLWVPAMAGGVPSTINGRPYTVDNSLPALAAGSKSAVFGDFREAYVVRMVAGAQTLRLAERYADYLQVGFLGFQRMDGTIQNQSAIAVLHQAVTP</sequence>
<name>A0A9X2G1Y8_9MICO</name>
<feature type="domain" description="Phage capsid-like C-terminal" evidence="3">
    <location>
        <begin position="133"/>
        <end position="405"/>
    </location>
</feature>
<dbReference type="RefSeq" id="WP_253836786.1">
    <property type="nucleotide sequence ID" value="NZ_JAMTCS010000008.1"/>
</dbReference>
<dbReference type="InterPro" id="IPR054612">
    <property type="entry name" value="Phage_capsid-like_C"/>
</dbReference>
<dbReference type="Gene3D" id="3.30.2320.10">
    <property type="entry name" value="hypothetical protein PF0899 domain"/>
    <property type="match status" value="1"/>
</dbReference>
<dbReference type="InterPro" id="IPR024455">
    <property type="entry name" value="Phage_capsid"/>
</dbReference>
<evidence type="ECO:0000256" key="2">
    <source>
        <dbReference type="SAM" id="MobiDB-lite"/>
    </source>
</evidence>
<dbReference type="SUPFAM" id="SSF56563">
    <property type="entry name" value="Major capsid protein gp5"/>
    <property type="match status" value="1"/>
</dbReference>
<keyword evidence="5" id="KW-1185">Reference proteome</keyword>
<feature type="region of interest" description="Disordered" evidence="2">
    <location>
        <begin position="63"/>
        <end position="90"/>
    </location>
</feature>
<evidence type="ECO:0000256" key="1">
    <source>
        <dbReference type="ARBA" id="ARBA00004328"/>
    </source>
</evidence>
<organism evidence="4 5">
    <name type="scientific">Promicromonospora thailandica</name>
    <dbReference type="NCBI Taxonomy" id="765201"/>
    <lineage>
        <taxon>Bacteria</taxon>
        <taxon>Bacillati</taxon>
        <taxon>Actinomycetota</taxon>
        <taxon>Actinomycetes</taxon>
        <taxon>Micrococcales</taxon>
        <taxon>Promicromonosporaceae</taxon>
        <taxon>Promicromonospora</taxon>
    </lineage>
</organism>